<evidence type="ECO:0000256" key="6">
    <source>
        <dbReference type="ARBA" id="ARBA00022622"/>
    </source>
</evidence>
<evidence type="ECO:0000259" key="24">
    <source>
        <dbReference type="Pfam" id="PF01433"/>
    </source>
</evidence>
<dbReference type="GO" id="GO:0043171">
    <property type="term" value="P:peptide catabolic process"/>
    <property type="evidence" value="ECO:0007669"/>
    <property type="project" value="TreeGrafter"/>
</dbReference>
<dbReference type="GO" id="GO:0098552">
    <property type="term" value="C:side of membrane"/>
    <property type="evidence" value="ECO:0007669"/>
    <property type="project" value="UniProtKB-KW"/>
</dbReference>
<dbReference type="InterPro" id="IPR001930">
    <property type="entry name" value="Peptidase_M1"/>
</dbReference>
<keyword evidence="16" id="KW-1015">Disulfide bond</keyword>
<evidence type="ECO:0000256" key="20">
    <source>
        <dbReference type="PIRSR" id="PIRSR634016-3"/>
    </source>
</evidence>
<feature type="domain" description="Aminopeptidase N-like N-terminal" evidence="26">
    <location>
        <begin position="37"/>
        <end position="226"/>
    </location>
</feature>
<keyword evidence="10 22" id="KW-0378">Hydrolase</keyword>
<comment type="subcellular location">
    <subcellularLocation>
        <location evidence="2">Cell membrane</location>
        <topology evidence="2">Lipid-anchor</topology>
        <topology evidence="2">GPI-anchor</topology>
    </subcellularLocation>
    <subcellularLocation>
        <location evidence="1">Membrane</location>
        <topology evidence="1">Single-pass type II membrane protein</topology>
    </subcellularLocation>
</comment>
<dbReference type="InterPro" id="IPR050344">
    <property type="entry name" value="Peptidase_M1_aminopeptidases"/>
</dbReference>
<dbReference type="Gene3D" id="1.10.390.10">
    <property type="entry name" value="Neutral Protease Domain 2"/>
    <property type="match status" value="1"/>
</dbReference>
<dbReference type="Proteomes" id="UP000076502">
    <property type="component" value="Unassembled WGS sequence"/>
</dbReference>
<dbReference type="InterPro" id="IPR045357">
    <property type="entry name" value="Aminopeptidase_N-like_N"/>
</dbReference>
<dbReference type="GO" id="GO:0008270">
    <property type="term" value="F:zinc ion binding"/>
    <property type="evidence" value="ECO:0007669"/>
    <property type="project" value="UniProtKB-UniRule"/>
</dbReference>
<accession>A0A154NWD9</accession>
<dbReference type="EMBL" id="KQ434773">
    <property type="protein sequence ID" value="KZC03967.1"/>
    <property type="molecule type" value="Genomic_DNA"/>
</dbReference>
<evidence type="ECO:0000256" key="5">
    <source>
        <dbReference type="ARBA" id="ARBA00022475"/>
    </source>
</evidence>
<evidence type="ECO:0000256" key="18">
    <source>
        <dbReference type="ARBA" id="ARBA00023288"/>
    </source>
</evidence>
<dbReference type="EC" id="3.4.11.-" evidence="22"/>
<evidence type="ECO:0000256" key="4">
    <source>
        <dbReference type="ARBA" id="ARBA00022438"/>
    </source>
</evidence>
<dbReference type="GO" id="GO:0005615">
    <property type="term" value="C:extracellular space"/>
    <property type="evidence" value="ECO:0007669"/>
    <property type="project" value="TreeGrafter"/>
</dbReference>
<organism evidence="27 28">
    <name type="scientific">Dufourea novaeangliae</name>
    <name type="common">Sweat bee</name>
    <dbReference type="NCBI Taxonomy" id="178035"/>
    <lineage>
        <taxon>Eukaryota</taxon>
        <taxon>Metazoa</taxon>
        <taxon>Ecdysozoa</taxon>
        <taxon>Arthropoda</taxon>
        <taxon>Hexapoda</taxon>
        <taxon>Insecta</taxon>
        <taxon>Pterygota</taxon>
        <taxon>Neoptera</taxon>
        <taxon>Endopterygota</taxon>
        <taxon>Hymenoptera</taxon>
        <taxon>Apocrita</taxon>
        <taxon>Aculeata</taxon>
        <taxon>Apoidea</taxon>
        <taxon>Anthophila</taxon>
        <taxon>Halictidae</taxon>
        <taxon>Rophitinae</taxon>
        <taxon>Dufourea</taxon>
    </lineage>
</organism>
<evidence type="ECO:0000256" key="3">
    <source>
        <dbReference type="ARBA" id="ARBA00010136"/>
    </source>
</evidence>
<keyword evidence="14 22" id="KW-0482">Metalloprotease</keyword>
<evidence type="ECO:0000256" key="14">
    <source>
        <dbReference type="ARBA" id="ARBA00023049"/>
    </source>
</evidence>
<reference evidence="27 28" key="1">
    <citation type="submission" date="2015-07" db="EMBL/GenBank/DDBJ databases">
        <title>The genome of Dufourea novaeangliae.</title>
        <authorList>
            <person name="Pan H."/>
            <person name="Kapheim K."/>
        </authorList>
    </citation>
    <scope>NUCLEOTIDE SEQUENCE [LARGE SCALE GENOMIC DNA]</scope>
    <source>
        <strain evidence="27">0120121106</strain>
        <tissue evidence="27">Whole body</tissue>
    </source>
</reference>
<keyword evidence="12" id="KW-0735">Signal-anchor</keyword>
<evidence type="ECO:0000256" key="19">
    <source>
        <dbReference type="PIRSR" id="PIRSR634016-1"/>
    </source>
</evidence>
<dbReference type="InterPro" id="IPR034016">
    <property type="entry name" value="M1_APN-typ"/>
</dbReference>
<keyword evidence="28" id="KW-1185">Reference proteome</keyword>
<dbReference type="PRINTS" id="PR00756">
    <property type="entry name" value="ALADIPTASE"/>
</dbReference>
<evidence type="ECO:0000256" key="8">
    <source>
        <dbReference type="ARBA" id="ARBA00022692"/>
    </source>
</evidence>
<dbReference type="PANTHER" id="PTHR11533:SF299">
    <property type="entry name" value="AMINOPEPTIDASE"/>
    <property type="match status" value="1"/>
</dbReference>
<feature type="active site" description="Proton acceptor" evidence="19">
    <location>
        <position position="338"/>
    </location>
</feature>
<feature type="binding site" evidence="20">
    <location>
        <position position="360"/>
    </location>
    <ligand>
        <name>Zn(2+)</name>
        <dbReference type="ChEBI" id="CHEBI:29105"/>
        <note>catalytic</note>
    </ligand>
</feature>
<dbReference type="Pfam" id="PF01433">
    <property type="entry name" value="Peptidase_M1"/>
    <property type="match status" value="1"/>
</dbReference>
<dbReference type="AlphaFoldDB" id="A0A154NWD9"/>
<keyword evidence="18" id="KW-0449">Lipoprotein</keyword>
<evidence type="ECO:0000256" key="7">
    <source>
        <dbReference type="ARBA" id="ARBA00022670"/>
    </source>
</evidence>
<dbReference type="Pfam" id="PF17900">
    <property type="entry name" value="Peptidase_M1_N"/>
    <property type="match status" value="1"/>
</dbReference>
<evidence type="ECO:0000313" key="27">
    <source>
        <dbReference type="EMBL" id="KZC03967.1"/>
    </source>
</evidence>
<dbReference type="SUPFAM" id="SSF55486">
    <property type="entry name" value="Metalloproteases ('zincins'), catalytic domain"/>
    <property type="match status" value="1"/>
</dbReference>
<evidence type="ECO:0000313" key="28">
    <source>
        <dbReference type="Proteomes" id="UP000076502"/>
    </source>
</evidence>
<protein>
    <recommendedName>
        <fullName evidence="22">Aminopeptidase</fullName>
        <ecNumber evidence="22">3.4.11.-</ecNumber>
    </recommendedName>
</protein>
<dbReference type="FunFam" id="1.25.50.20:FF:000001">
    <property type="entry name" value="Aminopeptidase"/>
    <property type="match status" value="1"/>
</dbReference>
<dbReference type="Gene3D" id="2.60.40.1910">
    <property type="match status" value="1"/>
</dbReference>
<evidence type="ECO:0000259" key="26">
    <source>
        <dbReference type="Pfam" id="PF17900"/>
    </source>
</evidence>
<evidence type="ECO:0000256" key="9">
    <source>
        <dbReference type="ARBA" id="ARBA00022723"/>
    </source>
</evidence>
<sequence length="904" mass="104692">MKPKDFRETNGEPSKNNLAQYRNGSMDIDKRLSEDVVPSNYVIAISPDFRKDEFHGSVRIDIEVLYARSHIVLHSSNLTILSTKLYSQRSKTEIPIKSVSPVDKHGMLVIETFRVISAAEYFLRMNFTGSLKGKVYGFYLSKYTDLNESVRKLAVTQFEPFYARNAFPCFDEPSFKSTFHIRLLYTEKPFYHALSNMPVTKSETIKDDKSSTVTFFDPSPPMSTYLVAFIVSDFECLESTLTILNGSNIPVNVCVRPMYKNKTRFALDTAVQVMEYYLTIFGVDYPLPKLDLIGVPDFNAGAMENWGLITFRETELLHNGNDSSYLNTRSVSWTVAHELAHMWFGNLVTMRWWNDLWLNEGFATYMEHMAIDFVFPEWNLIDSFPLHTKYVAMRHDGKTRARPIVKRVEDPEEIEEMFDRLSYHKAAAVIRMLEDAIGNTKFVRGVRDYLTRYQFRNADSRDLFEVLRNSSNIDIGDFMSRWTKTPGFPMIDVRRDNVVFRLSQRRFAVSKKFHETLDDGSWTIPVKYITSRRDGVKFDWFLGNFSCVELTLEKKVDWIKLNHRSIGYYIVNYTEDAWNTFSNLLKSDHQVLSPIDRADLLHDAFLLADAADLNYSAVMNLTVYLVNETHYQPWAVASDWFGQMNRLLGKTRVHARFQSYARNLVEKIYHRVGWRVVVEKSFVNRELGVLILHAACSVGQKHCLETARRKLMNFLENNAAEPLPADIRSIVYTFGLATQTSDVGSIFESMSRLLARETNVQERDRLMIGLAGVQDKGILNRYLRQATNETFIRKQDFAQLLIKMASTPVGLDVVWNFVRSQWDSLAKMYTANGYTLGNAIVMIVSLFKDHEMLHEARRFFLRHPDLGVTESAKRNAIEEIENNINWLKTNMQNIERWLTTNGFD</sequence>
<evidence type="ECO:0000256" key="2">
    <source>
        <dbReference type="ARBA" id="ARBA00004609"/>
    </source>
</evidence>
<dbReference type="OrthoDB" id="510539at2759"/>
<comment type="similarity">
    <text evidence="3 22">Belongs to the peptidase M1 family.</text>
</comment>
<evidence type="ECO:0000256" key="11">
    <source>
        <dbReference type="ARBA" id="ARBA00022833"/>
    </source>
</evidence>
<keyword evidence="11 20" id="KW-0862">Zinc</keyword>
<dbReference type="PANTHER" id="PTHR11533">
    <property type="entry name" value="PROTEASE M1 ZINC METALLOPROTEASE"/>
    <property type="match status" value="1"/>
</dbReference>
<dbReference type="InterPro" id="IPR024571">
    <property type="entry name" value="ERAP1-like_C_dom"/>
</dbReference>
<feature type="region of interest" description="Disordered" evidence="23">
    <location>
        <begin position="1"/>
        <end position="20"/>
    </location>
</feature>
<evidence type="ECO:0000256" key="23">
    <source>
        <dbReference type="SAM" id="MobiDB-lite"/>
    </source>
</evidence>
<evidence type="ECO:0000256" key="13">
    <source>
        <dbReference type="ARBA" id="ARBA00022989"/>
    </source>
</evidence>
<evidence type="ECO:0000256" key="12">
    <source>
        <dbReference type="ARBA" id="ARBA00022968"/>
    </source>
</evidence>
<feature type="site" description="Transition state stabilizer" evidence="21">
    <location>
        <position position="423"/>
    </location>
</feature>
<evidence type="ECO:0000256" key="22">
    <source>
        <dbReference type="RuleBase" id="RU364040"/>
    </source>
</evidence>
<feature type="domain" description="Peptidase M1 membrane alanine aminopeptidase" evidence="24">
    <location>
        <begin position="265"/>
        <end position="482"/>
    </location>
</feature>
<dbReference type="FunFam" id="1.10.390.10:FF:000006">
    <property type="entry name" value="Puromycin-sensitive aminopeptidase"/>
    <property type="match status" value="1"/>
</dbReference>
<dbReference type="Gene3D" id="1.25.50.20">
    <property type="match status" value="1"/>
</dbReference>
<keyword evidence="17" id="KW-0325">Glycoprotein</keyword>
<dbReference type="CDD" id="cd09601">
    <property type="entry name" value="M1_APN-Q_like"/>
    <property type="match status" value="1"/>
</dbReference>
<dbReference type="SUPFAM" id="SSF63737">
    <property type="entry name" value="Leukotriene A4 hydrolase N-terminal domain"/>
    <property type="match status" value="1"/>
</dbReference>
<feature type="compositionally biased region" description="Basic and acidic residues" evidence="23">
    <location>
        <begin position="1"/>
        <end position="10"/>
    </location>
</feature>
<dbReference type="InterPro" id="IPR014782">
    <property type="entry name" value="Peptidase_M1_dom"/>
</dbReference>
<feature type="domain" description="ERAP1-like C-terminal" evidence="25">
    <location>
        <begin position="558"/>
        <end position="881"/>
    </location>
</feature>
<keyword evidence="8" id="KW-0812">Transmembrane</keyword>
<gene>
    <name evidence="27" type="ORF">WN55_01227</name>
</gene>
<keyword evidence="15" id="KW-0472">Membrane</keyword>
<dbReference type="InterPro" id="IPR042097">
    <property type="entry name" value="Aminopeptidase_N-like_N_sf"/>
</dbReference>
<dbReference type="Pfam" id="PF11838">
    <property type="entry name" value="ERAP1_C"/>
    <property type="match status" value="1"/>
</dbReference>
<evidence type="ECO:0000256" key="17">
    <source>
        <dbReference type="ARBA" id="ARBA00023180"/>
    </source>
</evidence>
<keyword evidence="9 20" id="KW-0479">Metal-binding</keyword>
<dbReference type="GO" id="GO:0070006">
    <property type="term" value="F:metalloaminopeptidase activity"/>
    <property type="evidence" value="ECO:0007669"/>
    <property type="project" value="TreeGrafter"/>
</dbReference>
<evidence type="ECO:0000256" key="21">
    <source>
        <dbReference type="PIRSR" id="PIRSR634016-4"/>
    </source>
</evidence>
<dbReference type="Gene3D" id="2.60.40.1730">
    <property type="entry name" value="tricorn interacting facor f3 domain"/>
    <property type="match status" value="1"/>
</dbReference>
<dbReference type="InterPro" id="IPR027268">
    <property type="entry name" value="Peptidase_M4/M1_CTD_sf"/>
</dbReference>
<dbReference type="STRING" id="178035.A0A154NWD9"/>
<keyword evidence="4 22" id="KW-0031">Aminopeptidase</keyword>
<dbReference type="GO" id="GO:0042277">
    <property type="term" value="F:peptide binding"/>
    <property type="evidence" value="ECO:0007669"/>
    <property type="project" value="TreeGrafter"/>
</dbReference>
<dbReference type="FunFam" id="2.60.40.1730:FF:000012">
    <property type="entry name" value="Aminopeptidase N"/>
    <property type="match status" value="1"/>
</dbReference>
<feature type="binding site" evidence="20">
    <location>
        <position position="341"/>
    </location>
    <ligand>
        <name>Zn(2+)</name>
        <dbReference type="ChEBI" id="CHEBI:29105"/>
        <note>catalytic</note>
    </ligand>
</feature>
<keyword evidence="5" id="KW-1003">Cell membrane</keyword>
<feature type="compositionally biased region" description="Polar residues" evidence="23">
    <location>
        <begin position="11"/>
        <end position="20"/>
    </location>
</feature>
<proteinExistence type="inferred from homology"/>
<dbReference type="GO" id="GO:0005737">
    <property type="term" value="C:cytoplasm"/>
    <property type="evidence" value="ECO:0007669"/>
    <property type="project" value="TreeGrafter"/>
</dbReference>
<dbReference type="GO" id="GO:0005886">
    <property type="term" value="C:plasma membrane"/>
    <property type="evidence" value="ECO:0007669"/>
    <property type="project" value="UniProtKB-SubCell"/>
</dbReference>
<evidence type="ECO:0000256" key="15">
    <source>
        <dbReference type="ARBA" id="ARBA00023136"/>
    </source>
</evidence>
<evidence type="ECO:0000259" key="25">
    <source>
        <dbReference type="Pfam" id="PF11838"/>
    </source>
</evidence>
<name>A0A154NWD9_DUFNO</name>
<dbReference type="GO" id="GO:0006508">
    <property type="term" value="P:proteolysis"/>
    <property type="evidence" value="ECO:0007669"/>
    <property type="project" value="UniProtKB-KW"/>
</dbReference>
<evidence type="ECO:0000256" key="10">
    <source>
        <dbReference type="ARBA" id="ARBA00022801"/>
    </source>
</evidence>
<evidence type="ECO:0000256" key="16">
    <source>
        <dbReference type="ARBA" id="ARBA00023157"/>
    </source>
</evidence>
<keyword evidence="6" id="KW-0336">GPI-anchor</keyword>
<feature type="binding site" evidence="20">
    <location>
        <position position="337"/>
    </location>
    <ligand>
        <name>Zn(2+)</name>
        <dbReference type="ChEBI" id="CHEBI:29105"/>
        <note>catalytic</note>
    </ligand>
</feature>
<keyword evidence="13" id="KW-1133">Transmembrane helix</keyword>
<evidence type="ECO:0000256" key="1">
    <source>
        <dbReference type="ARBA" id="ARBA00004606"/>
    </source>
</evidence>
<comment type="cofactor">
    <cofactor evidence="20 22">
        <name>Zn(2+)</name>
        <dbReference type="ChEBI" id="CHEBI:29105"/>
    </cofactor>
    <text evidence="20 22">Binds 1 zinc ion per subunit.</text>
</comment>
<keyword evidence="7 22" id="KW-0645">Protease</keyword>